<evidence type="ECO:0000256" key="1">
    <source>
        <dbReference type="SAM" id="MobiDB-lite"/>
    </source>
</evidence>
<sequence length="161" mass="17097">MRCRRRTIVSSTALPSNARNEAPSSSSLSSSTTLSMSLSRHATRRFAGVSERERVTGRRAISARAMSTSSDVIVDDDASLDASLSTSDSSLGSVAAARVSRSSPSKASSATVRLLQCSSKSSMSLSGSAATSTRAHMFAVIRVRRTRCSRAHRRARCAVRV</sequence>
<protein>
    <submittedName>
        <fullName evidence="2">Uncharacterized protein</fullName>
    </submittedName>
</protein>
<reference evidence="2" key="1">
    <citation type="submission" date="2017-04" db="EMBL/GenBank/DDBJ databases">
        <title>Population genomics of picophytoplankton unveils novel chromosome hypervariability.</title>
        <authorList>
            <consortium name="DOE Joint Genome Institute"/>
            <person name="Blanc-Mathieu R."/>
            <person name="Krasovec M."/>
            <person name="Hebrard M."/>
            <person name="Yau S."/>
            <person name="Desgranges E."/>
            <person name="Martin J."/>
            <person name="Schackwitz W."/>
            <person name="Kuo A."/>
            <person name="Salin G."/>
            <person name="Donnadieu C."/>
            <person name="Desdevises Y."/>
            <person name="Sanchez-Ferandin S."/>
            <person name="Moreau H."/>
            <person name="Rivals E."/>
            <person name="Grigoriev I.V."/>
            <person name="Grimsley N."/>
            <person name="Eyre-Walker A."/>
            <person name="Piganeau G."/>
        </authorList>
    </citation>
    <scope>NUCLEOTIDE SEQUENCE [LARGE SCALE GENOMIC DNA]</scope>
    <source>
        <strain evidence="2">RCC 1115</strain>
    </source>
</reference>
<organism evidence="2">
    <name type="scientific">Ostreococcus tauri</name>
    <name type="common">Marine green alga</name>
    <dbReference type="NCBI Taxonomy" id="70448"/>
    <lineage>
        <taxon>Eukaryota</taxon>
        <taxon>Viridiplantae</taxon>
        <taxon>Chlorophyta</taxon>
        <taxon>Mamiellophyceae</taxon>
        <taxon>Mamiellales</taxon>
        <taxon>Bathycoccaceae</taxon>
        <taxon>Ostreococcus</taxon>
    </lineage>
</organism>
<proteinExistence type="predicted"/>
<gene>
    <name evidence="2" type="ORF">BE221DRAFT_62900</name>
</gene>
<feature type="region of interest" description="Disordered" evidence="1">
    <location>
        <begin position="1"/>
        <end position="36"/>
    </location>
</feature>
<accession>A0A1Y5I277</accession>
<feature type="compositionally biased region" description="Polar residues" evidence="1">
    <location>
        <begin position="8"/>
        <end position="23"/>
    </location>
</feature>
<name>A0A1Y5I277_OSTTA</name>
<dbReference type="Proteomes" id="UP000195557">
    <property type="component" value="Unassembled WGS sequence"/>
</dbReference>
<dbReference type="AlphaFoldDB" id="A0A1Y5I277"/>
<evidence type="ECO:0000313" key="2">
    <source>
        <dbReference type="EMBL" id="OUS42827.1"/>
    </source>
</evidence>
<feature type="compositionally biased region" description="Low complexity" evidence="1">
    <location>
        <begin position="24"/>
        <end position="36"/>
    </location>
</feature>
<dbReference type="EMBL" id="KZ155838">
    <property type="protein sequence ID" value="OUS42827.1"/>
    <property type="molecule type" value="Genomic_DNA"/>
</dbReference>